<dbReference type="InterPro" id="IPR018193">
    <property type="entry name" value="Glyc_kinase_flavodox-like_fold"/>
</dbReference>
<dbReference type="EMBL" id="CP002628">
    <property type="protein sequence ID" value="AEB07444.1"/>
    <property type="molecule type" value="Genomic_DNA"/>
</dbReference>
<comment type="similarity">
    <text evidence="1 4">Belongs to the glycerate kinase type-1 family.</text>
</comment>
<dbReference type="InterPro" id="IPR018197">
    <property type="entry name" value="Glycerate_kinase_RE-like"/>
</dbReference>
<dbReference type="AlphaFoldDB" id="F2N8R1"/>
<dbReference type="Pfam" id="PF02595">
    <property type="entry name" value="Gly_kinase"/>
    <property type="match status" value="1"/>
</dbReference>
<dbReference type="STRING" id="700015.Corgl_1343"/>
<dbReference type="KEGG" id="cgo:Corgl_1343"/>
<organism evidence="5 6">
    <name type="scientific">Coriobacterium glomerans (strain ATCC 49209 / DSM 20642 / JCM 10262 / PW2)</name>
    <dbReference type="NCBI Taxonomy" id="700015"/>
    <lineage>
        <taxon>Bacteria</taxon>
        <taxon>Bacillati</taxon>
        <taxon>Actinomycetota</taxon>
        <taxon>Coriobacteriia</taxon>
        <taxon>Coriobacteriales</taxon>
        <taxon>Coriobacteriaceae</taxon>
        <taxon>Coriobacterium</taxon>
    </lineage>
</organism>
<dbReference type="NCBIfam" id="TIGR00045">
    <property type="entry name" value="glycerate kinase"/>
    <property type="match status" value="1"/>
</dbReference>
<dbReference type="Proteomes" id="UP000006851">
    <property type="component" value="Chromosome"/>
</dbReference>
<dbReference type="InterPro" id="IPR036129">
    <property type="entry name" value="Glycerate_kinase_sf"/>
</dbReference>
<evidence type="ECO:0000256" key="1">
    <source>
        <dbReference type="ARBA" id="ARBA00006284"/>
    </source>
</evidence>
<keyword evidence="6" id="KW-1185">Reference proteome</keyword>
<evidence type="ECO:0000256" key="4">
    <source>
        <dbReference type="PIRNR" id="PIRNR006078"/>
    </source>
</evidence>
<dbReference type="SUPFAM" id="SSF110738">
    <property type="entry name" value="Glycerate kinase I"/>
    <property type="match status" value="1"/>
</dbReference>
<evidence type="ECO:0000256" key="3">
    <source>
        <dbReference type="ARBA" id="ARBA00022777"/>
    </source>
</evidence>
<protein>
    <submittedName>
        <fullName evidence="5">Glycerate kinase</fullName>
        <ecNumber evidence="5">2.7.1.31</ecNumber>
    </submittedName>
</protein>
<dbReference type="PANTHER" id="PTHR21599">
    <property type="entry name" value="GLYCERATE KINASE"/>
    <property type="match status" value="1"/>
</dbReference>
<sequence length="407" mass="42425">MSSSPEQTTEKEARIDMRDCSVLLAVDSFKGSASSSRVESLIEQGIRRIVPSARILKFPIADGGEGTVEAIVSARGGKLRRVCARGPLGETVEARYGIVEESTAIVEMAETSGITLIEQTPRNALSASSWGVGQIIIDAIEAGCKRILIGLGGSATSDGGMGMAKALGIEFLDSARRPVPCGLEGMRTLASIDVGGLDPRIAETEFTILTDVDNPLTGQNGALRVYGPQKGIEPSEIETLDGWMSSFAALLETTVGKRVQDRPGAGAAGGLGAALMAFCDARVERGIDYVLDAIELEDAMADVDLVITGEGRIDAQSANGKAPVGVAARAKRRGKPVIAIAGGRGDDIETVYAAGIDLVLPTVPRTMGLDEAIARVDIDVPAAGETAMRAFLLSLPQVGTSIPPRVR</sequence>
<reference evidence="6" key="1">
    <citation type="journal article" date="2013" name="Stand. Genomic Sci.">
        <title>Complete genome sequence of Coriobacterium glomerans type strain (PW2(T)) from the midgut of Pyrrhocoris apterus L. (red soldier bug).</title>
        <authorList>
            <person name="Stackebrandt E."/>
            <person name="Zeytun A."/>
            <person name="Lapidus A."/>
            <person name="Nolan M."/>
            <person name="Lucas S."/>
            <person name="Hammon N."/>
            <person name="Deshpande S."/>
            <person name="Cheng J.F."/>
            <person name="Tapia R."/>
            <person name="Goodwin L.A."/>
            <person name="Pitluck S."/>
            <person name="Liolios K."/>
            <person name="Pagani I."/>
            <person name="Ivanova N."/>
            <person name="Mavromatis K."/>
            <person name="Mikhailova N."/>
            <person name="Huntemann M."/>
            <person name="Pati A."/>
            <person name="Chen A."/>
            <person name="Palaniappan K."/>
            <person name="Chang Y.J."/>
            <person name="Land M."/>
            <person name="Hauser L."/>
            <person name="Rohde M."/>
            <person name="Pukall R."/>
            <person name="Goker M."/>
            <person name="Detter J.C."/>
            <person name="Woyke T."/>
            <person name="Bristow J."/>
            <person name="Eisen J.A."/>
            <person name="Markowitz V."/>
            <person name="Hugenholtz P."/>
            <person name="Kyrpides N.C."/>
            <person name="Klenk H.P."/>
        </authorList>
    </citation>
    <scope>NUCLEOTIDE SEQUENCE</scope>
    <source>
        <strain evidence="6">ATCC 49209 / DSM 20642 / JCM 10262 / PW2</strain>
    </source>
</reference>
<dbReference type="PANTHER" id="PTHR21599:SF0">
    <property type="entry name" value="GLYCERATE KINASE"/>
    <property type="match status" value="1"/>
</dbReference>
<gene>
    <name evidence="5" type="ordered locus">Corgl_1343</name>
</gene>
<dbReference type="PIRSF" id="PIRSF006078">
    <property type="entry name" value="GlxK"/>
    <property type="match status" value="1"/>
</dbReference>
<keyword evidence="3 4" id="KW-0418">Kinase</keyword>
<evidence type="ECO:0000256" key="2">
    <source>
        <dbReference type="ARBA" id="ARBA00022679"/>
    </source>
</evidence>
<proteinExistence type="inferred from homology"/>
<dbReference type="GO" id="GO:0031388">
    <property type="term" value="P:organic acid phosphorylation"/>
    <property type="evidence" value="ECO:0007669"/>
    <property type="project" value="UniProtKB-UniRule"/>
</dbReference>
<accession>F2N8R1</accession>
<dbReference type="Gene3D" id="3.90.1510.10">
    <property type="entry name" value="Glycerate kinase, domain 2"/>
    <property type="match status" value="1"/>
</dbReference>
<evidence type="ECO:0000313" key="5">
    <source>
        <dbReference type="EMBL" id="AEB07444.1"/>
    </source>
</evidence>
<evidence type="ECO:0000313" key="6">
    <source>
        <dbReference type="Proteomes" id="UP000006851"/>
    </source>
</evidence>
<dbReference type="eggNOG" id="COG1929">
    <property type="taxonomic scope" value="Bacteria"/>
</dbReference>
<dbReference type="Gene3D" id="3.40.50.10350">
    <property type="entry name" value="Glycerate kinase, domain 1"/>
    <property type="match status" value="1"/>
</dbReference>
<dbReference type="GO" id="GO:0008887">
    <property type="term" value="F:glycerate kinase activity"/>
    <property type="evidence" value="ECO:0007669"/>
    <property type="project" value="UniProtKB-UniRule"/>
</dbReference>
<name>F2N8R1_CORGP</name>
<dbReference type="EC" id="2.7.1.31" evidence="5"/>
<keyword evidence="2 4" id="KW-0808">Transferase</keyword>
<dbReference type="HOGENOM" id="CLU_028255_0_0_11"/>
<dbReference type="InterPro" id="IPR004381">
    <property type="entry name" value="Glycerate_kinase"/>
</dbReference>